<evidence type="ECO:0000256" key="1">
    <source>
        <dbReference type="ARBA" id="ARBA00022574"/>
    </source>
</evidence>
<evidence type="ECO:0000259" key="4">
    <source>
        <dbReference type="Pfam" id="PF00931"/>
    </source>
</evidence>
<dbReference type="InterPro" id="IPR001680">
    <property type="entry name" value="WD40_rpt"/>
</dbReference>
<evidence type="ECO:0000256" key="3">
    <source>
        <dbReference type="PROSITE-ProRule" id="PRU00221"/>
    </source>
</evidence>
<feature type="repeat" description="WD" evidence="3">
    <location>
        <begin position="723"/>
        <end position="764"/>
    </location>
</feature>
<feature type="repeat" description="WD" evidence="3">
    <location>
        <begin position="639"/>
        <end position="680"/>
    </location>
</feature>
<feature type="repeat" description="WD" evidence="3">
    <location>
        <begin position="1017"/>
        <end position="1058"/>
    </location>
</feature>
<dbReference type="EMBL" id="JADOES010000026">
    <property type="protein sequence ID" value="MBT9316454.1"/>
    <property type="molecule type" value="Genomic_DNA"/>
</dbReference>
<dbReference type="InterPro" id="IPR036322">
    <property type="entry name" value="WD40_repeat_dom_sf"/>
</dbReference>
<gene>
    <name evidence="5" type="ORF">IXB50_13570</name>
</gene>
<keyword evidence="6" id="KW-1185">Reference proteome</keyword>
<feature type="repeat" description="WD" evidence="3">
    <location>
        <begin position="681"/>
        <end position="722"/>
    </location>
</feature>
<feature type="domain" description="NB-ARC" evidence="4">
    <location>
        <begin position="123"/>
        <end position="223"/>
    </location>
</feature>
<dbReference type="PANTHER" id="PTHR19879">
    <property type="entry name" value="TRANSCRIPTION INITIATION FACTOR TFIID"/>
    <property type="match status" value="1"/>
</dbReference>
<dbReference type="Pfam" id="PF00400">
    <property type="entry name" value="WD40"/>
    <property type="match status" value="8"/>
</dbReference>
<comment type="caution">
    <text evidence="5">The sequence shown here is derived from an EMBL/GenBank/DDBJ whole genome shotgun (WGS) entry which is preliminary data.</text>
</comment>
<dbReference type="Proteomes" id="UP000717364">
    <property type="component" value="Unassembled WGS sequence"/>
</dbReference>
<dbReference type="AlphaFoldDB" id="A0A947DHI2"/>
<keyword evidence="2" id="KW-0677">Repeat</keyword>
<sequence>MQRRRRGVILTAQGQQKLQSAITELEQTEKLGQKITLEELAEKTGLDPGTVAKVLEREKGCDRKTLDRFFRSLSLELTDADYTKPGTVSVPNPVPESSDHQLKTPVDWGEAVDVSIFYGRTEELATLQEWILQDRCRLILIQGMGGIGKTALSIKLSENIYEEFDYCIWRSLREAPPVEKILADLIKFLSNQQDVNLPKTVGDAVTRLIHYLNESRCLLVLDNAESILQGGVNTGQYLEGYEGYGTLISRVGESRHQSCLIVTSREKPKRLERNEGLNRPVRTLSLNGLDSIAGYDFLKAEGLKGDATQWNQIIGHYSGNPLALKIIVNTARNLFEGRLEILSNENFGLLGDIQDLLESQFARLSVLEKSVMYWLAINREATSLKVLREDLLASISESNLLEVLSSLKKRSLIERGISGFTLQNVLMEYVTEKFVSRLLEELKTCDLSIFKTHAILKATAKDYVRETQLRLIVNPILVHITAKNKNIEPYMKAIRANTELFDNYAAGNFLNLVCQNQLDNCYSDFSALTLRQVYLKGITSHPLDLSHSALIDCYFLQTFGLIQQVRFSPNGEIIASGDSKNNIQLWNLKNRELIATLQGHSAWVRSISFSPDNELLASSSEDNMIRVWQLSDYRCIHCFQGHTNHVWSLDFSPCGNFLVSGGGDSLVKLWNIHDGQCCHLFEGHEHWVWSVAFSSDGKLLASGSGDSTIRLWDVQKHSLLAILIGHSRDVASIAFSPDDKLIASGGFDGKVRLWDIQQEKCILELEGHTNWIRTLAFSPDGNFLVSGSEDRTIRIWNLSTQQCLSAIEDHINEVRSLAFSPDGSFLASSGGDLTIRIWDFHKRQCVQTFAGYTNKVWSTDFSSDSKYMVSGSEDTVIRLWDLQKRQFMYSFEGHNHRIYTVRFSPDDKMIASGGGDFSIRLWNIQTRECIHVLKEHTNEVRSIAFSPDGQFLISGSEDYTIRLWNIQRGKCLKISEEQEHWIVALNFSPNGKMFAAGLADGKVQVWDAQQHKCIHVFEGHESVVWSVAFSSDNKTLISSSEDTSIRLWNIQKRDCYYIFDEYSQLVQSMMFRPNGKNYGKLFWENTSDYSKENFKVQQSQYFRIFEREDYSIFSVSLNSDGQILASGHNDGGIKIWEVSTGNNLASFTIPRPYEGTNITGVKGLTDAQRTSMIILGAIDENELLENVT</sequence>
<dbReference type="InterPro" id="IPR011047">
    <property type="entry name" value="Quinoprotein_ADH-like_sf"/>
</dbReference>
<evidence type="ECO:0000256" key="2">
    <source>
        <dbReference type="ARBA" id="ARBA00022737"/>
    </source>
</evidence>
<accession>A0A947DHI2</accession>
<feature type="repeat" description="WD" evidence="3">
    <location>
        <begin position="933"/>
        <end position="974"/>
    </location>
</feature>
<feature type="repeat" description="WD" evidence="3">
    <location>
        <begin position="975"/>
        <end position="1016"/>
    </location>
</feature>
<dbReference type="GO" id="GO:0043531">
    <property type="term" value="F:ADP binding"/>
    <property type="evidence" value="ECO:0007669"/>
    <property type="project" value="InterPro"/>
</dbReference>
<feature type="repeat" description="WD" evidence="3">
    <location>
        <begin position="765"/>
        <end position="806"/>
    </location>
</feature>
<dbReference type="Pfam" id="PF25173">
    <property type="entry name" value="Beta-prop_WDR3_1st"/>
    <property type="match status" value="1"/>
</dbReference>
<feature type="repeat" description="WD" evidence="3">
    <location>
        <begin position="807"/>
        <end position="848"/>
    </location>
</feature>
<feature type="repeat" description="WD" evidence="3">
    <location>
        <begin position="562"/>
        <end position="596"/>
    </location>
</feature>
<dbReference type="SMART" id="SM00320">
    <property type="entry name" value="WD40"/>
    <property type="match status" value="13"/>
</dbReference>
<dbReference type="Gene3D" id="2.130.10.10">
    <property type="entry name" value="YVTN repeat-like/Quinoprotein amine dehydrogenase"/>
    <property type="match status" value="5"/>
</dbReference>
<keyword evidence="1 3" id="KW-0853">WD repeat</keyword>
<dbReference type="CDD" id="cd00200">
    <property type="entry name" value="WD40"/>
    <property type="match status" value="2"/>
</dbReference>
<dbReference type="Pfam" id="PF00931">
    <property type="entry name" value="NB-ARC"/>
    <property type="match status" value="1"/>
</dbReference>
<dbReference type="InterPro" id="IPR019775">
    <property type="entry name" value="WD40_repeat_CS"/>
</dbReference>
<feature type="repeat" description="WD" evidence="3">
    <location>
        <begin position="597"/>
        <end position="638"/>
    </location>
</feature>
<dbReference type="InterPro" id="IPR015943">
    <property type="entry name" value="WD40/YVTN_repeat-like_dom_sf"/>
</dbReference>
<dbReference type="PROSITE" id="PS50082">
    <property type="entry name" value="WD_REPEATS_2"/>
    <property type="match status" value="13"/>
</dbReference>
<reference evidence="5" key="1">
    <citation type="submission" date="2020-11" db="EMBL/GenBank/DDBJ databases">
        <authorList>
            <person name="Konstantinou D."/>
            <person name="Gkelis S."/>
            <person name="Popin R."/>
            <person name="Fewer D."/>
            <person name="Sivonen K."/>
        </authorList>
    </citation>
    <scope>NUCLEOTIDE SEQUENCE</scope>
    <source>
        <strain evidence="5">TAU-MAC 1115</strain>
    </source>
</reference>
<dbReference type="PROSITE" id="PS00678">
    <property type="entry name" value="WD_REPEATS_1"/>
    <property type="match status" value="9"/>
</dbReference>
<feature type="repeat" description="WD" evidence="3">
    <location>
        <begin position="1105"/>
        <end position="1146"/>
    </location>
</feature>
<dbReference type="Gene3D" id="3.40.50.300">
    <property type="entry name" value="P-loop containing nucleotide triphosphate hydrolases"/>
    <property type="match status" value="1"/>
</dbReference>
<dbReference type="PANTHER" id="PTHR19879:SF9">
    <property type="entry name" value="TRANSCRIPTION INITIATION FACTOR TFIID SUBUNIT 5"/>
    <property type="match status" value="1"/>
</dbReference>
<dbReference type="InterPro" id="IPR020472">
    <property type="entry name" value="WD40_PAC1"/>
</dbReference>
<name>A0A947DHI2_9CYAN</name>
<dbReference type="PROSITE" id="PS50294">
    <property type="entry name" value="WD_REPEATS_REGION"/>
    <property type="match status" value="12"/>
</dbReference>
<dbReference type="SUPFAM" id="SSF50998">
    <property type="entry name" value="Quinoprotein alcohol dehydrogenase-like"/>
    <property type="match status" value="1"/>
</dbReference>
<dbReference type="PRINTS" id="PR00364">
    <property type="entry name" value="DISEASERSIST"/>
</dbReference>
<reference evidence="5" key="2">
    <citation type="journal article" date="2021" name="Mar. Drugs">
        <title>Genome Reduction and Secondary Metabolism of the Marine Sponge-Associated Cyanobacterium Leptothoe.</title>
        <authorList>
            <person name="Konstantinou D."/>
            <person name="Popin R.V."/>
            <person name="Fewer D.P."/>
            <person name="Sivonen K."/>
            <person name="Gkelis S."/>
        </authorList>
    </citation>
    <scope>NUCLEOTIDE SEQUENCE</scope>
    <source>
        <strain evidence="5">TAU-MAC 1115</strain>
    </source>
</reference>
<feature type="repeat" description="WD" evidence="3">
    <location>
        <begin position="891"/>
        <end position="932"/>
    </location>
</feature>
<dbReference type="InterPro" id="IPR027417">
    <property type="entry name" value="P-loop_NTPase"/>
</dbReference>
<dbReference type="SUPFAM" id="SSF52540">
    <property type="entry name" value="P-loop containing nucleoside triphosphate hydrolases"/>
    <property type="match status" value="1"/>
</dbReference>
<protein>
    <recommendedName>
        <fullName evidence="4">NB-ARC domain-containing protein</fullName>
    </recommendedName>
</protein>
<organism evidence="5 6">
    <name type="scientific">Leptothoe spongobia TAU-MAC 1115</name>
    <dbReference type="NCBI Taxonomy" id="1967444"/>
    <lineage>
        <taxon>Bacteria</taxon>
        <taxon>Bacillati</taxon>
        <taxon>Cyanobacteriota</taxon>
        <taxon>Cyanophyceae</taxon>
        <taxon>Nodosilineales</taxon>
        <taxon>Cymatolegaceae</taxon>
        <taxon>Leptothoe</taxon>
        <taxon>Leptothoe spongobia</taxon>
    </lineage>
</organism>
<dbReference type="SUPFAM" id="SSF50978">
    <property type="entry name" value="WD40 repeat-like"/>
    <property type="match status" value="2"/>
</dbReference>
<evidence type="ECO:0000313" key="5">
    <source>
        <dbReference type="EMBL" id="MBT9316454.1"/>
    </source>
</evidence>
<dbReference type="InterPro" id="IPR002182">
    <property type="entry name" value="NB-ARC"/>
</dbReference>
<proteinExistence type="predicted"/>
<feature type="repeat" description="WD" evidence="3">
    <location>
        <begin position="849"/>
        <end position="890"/>
    </location>
</feature>
<evidence type="ECO:0000313" key="6">
    <source>
        <dbReference type="Proteomes" id="UP000717364"/>
    </source>
</evidence>
<dbReference type="PRINTS" id="PR00320">
    <property type="entry name" value="GPROTEINBRPT"/>
</dbReference>